<dbReference type="SUPFAM" id="SSF54277">
    <property type="entry name" value="CAD &amp; PB1 domains"/>
    <property type="match status" value="1"/>
</dbReference>
<keyword evidence="8" id="KW-1185">Reference proteome</keyword>
<dbReference type="PANTHER" id="PTHR46183:SF16">
    <property type="entry name" value="PROTEIN PHOX3"/>
    <property type="match status" value="1"/>
</dbReference>
<proteinExistence type="predicted"/>
<evidence type="ECO:0000256" key="3">
    <source>
        <dbReference type="PROSITE-ProRule" id="PRU00339"/>
    </source>
</evidence>
<feature type="region of interest" description="Disordered" evidence="4">
    <location>
        <begin position="284"/>
        <end position="320"/>
    </location>
</feature>
<dbReference type="InterPro" id="IPR000270">
    <property type="entry name" value="PB1_dom"/>
</dbReference>
<feature type="region of interest" description="Disordered" evidence="4">
    <location>
        <begin position="1"/>
        <end position="23"/>
    </location>
</feature>
<dbReference type="PANTHER" id="PTHR46183">
    <property type="entry name" value="PROTEIN CLMP1"/>
    <property type="match status" value="1"/>
</dbReference>
<accession>A0AAV0F6Y6</accession>
<comment type="caution">
    <text evidence="7">The sequence shown here is derived from an EMBL/GenBank/DDBJ whole genome shotgun (WGS) entry which is preliminary data.</text>
</comment>
<protein>
    <recommendedName>
        <fullName evidence="5">PB1 domain-containing protein</fullName>
    </recommendedName>
</protein>
<evidence type="ECO:0000313" key="6">
    <source>
        <dbReference type="EMBL" id="CAH9103025.1"/>
    </source>
</evidence>
<feature type="compositionally biased region" description="Basic residues" evidence="4">
    <location>
        <begin position="1"/>
        <end position="11"/>
    </location>
</feature>
<name>A0AAV0F6Y6_9ASTE</name>
<dbReference type="EMBL" id="CAMAPF010000118">
    <property type="protein sequence ID" value="CAH9103025.1"/>
    <property type="molecule type" value="Genomic_DNA"/>
</dbReference>
<evidence type="ECO:0000256" key="1">
    <source>
        <dbReference type="ARBA" id="ARBA00022737"/>
    </source>
</evidence>
<keyword evidence="2 3" id="KW-0802">TPR repeat</keyword>
<dbReference type="SMART" id="SM00028">
    <property type="entry name" value="TPR"/>
    <property type="match status" value="4"/>
</dbReference>
<dbReference type="SUPFAM" id="SSF48452">
    <property type="entry name" value="TPR-like"/>
    <property type="match status" value="1"/>
</dbReference>
<evidence type="ECO:0000313" key="8">
    <source>
        <dbReference type="Proteomes" id="UP001152523"/>
    </source>
</evidence>
<dbReference type="PROSITE" id="PS51745">
    <property type="entry name" value="PB1"/>
    <property type="match status" value="1"/>
</dbReference>
<sequence>MGKQSGKKKKQREGVKSGRFDVKKNQGNVKGRAGVYDEDMVVFMSMSRELKEGGNRLFQNRDYEGAMFMYGKAIKLLPGNHIDVCHLRSNMAACYMQIGLSEYPQAIHECNLALEVSPNYIKALLKRARCYEALDKLDLALRDIRRVLQGEPDNLMAMEIAERVKATLVQKGIRPYDNISISEVPEYVEPPVVSTSLKASPKEKAWKNKSFKVEMKEEEAQDNKTFEKAKVEKGALGIDKIMNPKDKRGEEKKVKQVVVQVKGSGDKNLEDELHVQKAKIKNVDKAKNEVLDGGGKRERKKPEEERSGNKDRYSDAGEIKTEDKSVVEEINKDLENETSRRMVKLIFGEDIRCAHIPINCGIMELREIIHDRFPSSKSFLMKYRDQEGDLVTITSSEELRWAEASSSVQHNSVRLYIVDVTPDQDPLFGKVREDDELKHKAKKNHRMENIDQLGRSMDLHNRLICIDDGIVHFAELFKNCVGFEFDTYLELQGVEMKHLYSEAMEKIVTSEEAQDLFLTAGEKFQEMAALALFHCGNVHMSRARRRVHLLTEEDKSGGGAESAFLKLKSAYVWAEKEYSTARRRYEDALKIKPNFYEGVFALGIQQFEVAKHSWYYAISTNADLESWPSIEAFQLYNSAEENMERGMHMWEEDQSDVSILSKTIILLRKMKLDCLFREISAEEAADQAANMRSQINLSWGSMLYERSVMEFKLKLPAWQESLVRSVERLELAGASPTDIDLMIKSHCSSTTAPEGIGFNIAEIVEAWNEMHGARRRRQRDVPSFRLEPLLRKRVPKPSHVPS</sequence>
<feature type="repeat" description="TPR" evidence="3">
    <location>
        <begin position="121"/>
        <end position="154"/>
    </location>
</feature>
<organism evidence="7 8">
    <name type="scientific">Cuscuta epithymum</name>
    <dbReference type="NCBI Taxonomy" id="186058"/>
    <lineage>
        <taxon>Eukaryota</taxon>
        <taxon>Viridiplantae</taxon>
        <taxon>Streptophyta</taxon>
        <taxon>Embryophyta</taxon>
        <taxon>Tracheophyta</taxon>
        <taxon>Spermatophyta</taxon>
        <taxon>Magnoliopsida</taxon>
        <taxon>eudicotyledons</taxon>
        <taxon>Gunneridae</taxon>
        <taxon>Pentapetalae</taxon>
        <taxon>asterids</taxon>
        <taxon>lamiids</taxon>
        <taxon>Solanales</taxon>
        <taxon>Convolvulaceae</taxon>
        <taxon>Cuscuteae</taxon>
        <taxon>Cuscuta</taxon>
        <taxon>Cuscuta subgen. Cuscuta</taxon>
    </lineage>
</organism>
<evidence type="ECO:0000256" key="4">
    <source>
        <dbReference type="SAM" id="MobiDB-lite"/>
    </source>
</evidence>
<dbReference type="Pfam" id="PF00564">
    <property type="entry name" value="PB1"/>
    <property type="match status" value="1"/>
</dbReference>
<dbReference type="InterPro" id="IPR053793">
    <property type="entry name" value="PB1-like"/>
</dbReference>
<evidence type="ECO:0000256" key="2">
    <source>
        <dbReference type="ARBA" id="ARBA00022803"/>
    </source>
</evidence>
<dbReference type="EMBL" id="CAMAPF010000965">
    <property type="protein sequence ID" value="CAH9131298.1"/>
    <property type="molecule type" value="Genomic_DNA"/>
</dbReference>
<dbReference type="InterPro" id="IPR011990">
    <property type="entry name" value="TPR-like_helical_dom_sf"/>
</dbReference>
<reference evidence="7" key="1">
    <citation type="submission" date="2022-07" db="EMBL/GenBank/DDBJ databases">
        <authorList>
            <person name="Macas J."/>
            <person name="Novak P."/>
            <person name="Neumann P."/>
        </authorList>
    </citation>
    <scope>NUCLEOTIDE SEQUENCE</scope>
</reference>
<dbReference type="SMART" id="SM00666">
    <property type="entry name" value="PB1"/>
    <property type="match status" value="1"/>
</dbReference>
<gene>
    <name evidence="6" type="ORF">CEPIT_LOCUS16233</name>
    <name evidence="7" type="ORF">CEPIT_LOCUS31295</name>
</gene>
<keyword evidence="1" id="KW-0677">Repeat</keyword>
<evidence type="ECO:0000313" key="7">
    <source>
        <dbReference type="EMBL" id="CAH9131298.1"/>
    </source>
</evidence>
<dbReference type="AlphaFoldDB" id="A0AAV0F6Y6"/>
<feature type="domain" description="PB1" evidence="5">
    <location>
        <begin position="340"/>
        <end position="420"/>
    </location>
</feature>
<dbReference type="Gene3D" id="3.10.20.90">
    <property type="entry name" value="Phosphatidylinositol 3-kinase Catalytic Subunit, Chain A, domain 1"/>
    <property type="match status" value="1"/>
</dbReference>
<dbReference type="PROSITE" id="PS50005">
    <property type="entry name" value="TPR"/>
    <property type="match status" value="1"/>
</dbReference>
<dbReference type="Gene3D" id="1.25.40.10">
    <property type="entry name" value="Tetratricopeptide repeat domain"/>
    <property type="match status" value="1"/>
</dbReference>
<dbReference type="InterPro" id="IPR019734">
    <property type="entry name" value="TPR_rpt"/>
</dbReference>
<feature type="compositionally biased region" description="Basic and acidic residues" evidence="4">
    <location>
        <begin position="12"/>
        <end position="23"/>
    </location>
</feature>
<evidence type="ECO:0000259" key="5">
    <source>
        <dbReference type="PROSITE" id="PS51745"/>
    </source>
</evidence>
<dbReference type="CDD" id="cd05992">
    <property type="entry name" value="PB1"/>
    <property type="match status" value="1"/>
</dbReference>
<dbReference type="InterPro" id="IPR044517">
    <property type="entry name" value="PHOX1-4"/>
</dbReference>
<dbReference type="Proteomes" id="UP001152523">
    <property type="component" value="Unassembled WGS sequence"/>
</dbReference>